<evidence type="ECO:0000256" key="2">
    <source>
        <dbReference type="SAM" id="Phobius"/>
    </source>
</evidence>
<reference evidence="3 4" key="1">
    <citation type="submission" date="2017-03" db="EMBL/GenBank/DDBJ databases">
        <title>Genomes of endolithic fungi from Antarctica.</title>
        <authorList>
            <person name="Coleine C."/>
            <person name="Masonjones S."/>
            <person name="Stajich J.E."/>
        </authorList>
    </citation>
    <scope>NUCLEOTIDE SEQUENCE [LARGE SCALE GENOMIC DNA]</scope>
    <source>
        <strain evidence="3 4">CCFEE 5184</strain>
    </source>
</reference>
<organism evidence="3 4">
    <name type="scientific">Friedmanniomyces simplex</name>
    <dbReference type="NCBI Taxonomy" id="329884"/>
    <lineage>
        <taxon>Eukaryota</taxon>
        <taxon>Fungi</taxon>
        <taxon>Dikarya</taxon>
        <taxon>Ascomycota</taxon>
        <taxon>Pezizomycotina</taxon>
        <taxon>Dothideomycetes</taxon>
        <taxon>Dothideomycetidae</taxon>
        <taxon>Mycosphaerellales</taxon>
        <taxon>Teratosphaeriaceae</taxon>
        <taxon>Friedmanniomyces</taxon>
    </lineage>
</organism>
<dbReference type="EMBL" id="NAJQ01000322">
    <property type="protein sequence ID" value="TKA72139.1"/>
    <property type="molecule type" value="Genomic_DNA"/>
</dbReference>
<name>A0A4V5NFR5_9PEZI</name>
<dbReference type="Proteomes" id="UP000309340">
    <property type="component" value="Unassembled WGS sequence"/>
</dbReference>
<keyword evidence="2" id="KW-0472">Membrane</keyword>
<proteinExistence type="predicted"/>
<keyword evidence="2" id="KW-1133">Transmembrane helix</keyword>
<keyword evidence="4" id="KW-1185">Reference proteome</keyword>
<dbReference type="AlphaFoldDB" id="A0A4V5NFR5"/>
<feature type="transmembrane region" description="Helical" evidence="2">
    <location>
        <begin position="46"/>
        <end position="67"/>
    </location>
</feature>
<protein>
    <submittedName>
        <fullName evidence="3">Uncharacterized protein</fullName>
    </submittedName>
</protein>
<feature type="region of interest" description="Disordered" evidence="1">
    <location>
        <begin position="130"/>
        <end position="164"/>
    </location>
</feature>
<feature type="transmembrane region" description="Helical" evidence="2">
    <location>
        <begin position="7"/>
        <end position="26"/>
    </location>
</feature>
<evidence type="ECO:0000313" key="4">
    <source>
        <dbReference type="Proteomes" id="UP000309340"/>
    </source>
</evidence>
<evidence type="ECO:0000313" key="3">
    <source>
        <dbReference type="EMBL" id="TKA72139.1"/>
    </source>
</evidence>
<evidence type="ECO:0000256" key="1">
    <source>
        <dbReference type="SAM" id="MobiDB-lite"/>
    </source>
</evidence>
<dbReference type="OrthoDB" id="5273647at2759"/>
<sequence>MSVSRRLKVLTGFTPGFVVIAALIAAMVVSPSPKINDDFSRSSHNFIIATQVSIVFLMVNCTAAPLLQVGRKLGAGNAGPFIGYTGTGTNGSGGEGLRSRKHVSIKDAYDLDSVTRGKLSPRNVQSVVAGGNAYSQDGRIPGQHSQGVRSRDDDGVSMESDNSQKFITKRTVEQDVVRG</sequence>
<accession>A0A4V5NFR5</accession>
<keyword evidence="2" id="KW-0812">Transmembrane</keyword>
<gene>
    <name evidence="3" type="ORF">B0A55_06366</name>
</gene>
<comment type="caution">
    <text evidence="3">The sequence shown here is derived from an EMBL/GenBank/DDBJ whole genome shotgun (WGS) entry which is preliminary data.</text>
</comment>